<evidence type="ECO:0000259" key="1">
    <source>
        <dbReference type="PROSITE" id="PS50240"/>
    </source>
</evidence>
<evidence type="ECO:0000313" key="2">
    <source>
        <dbReference type="EMBL" id="QDU69760.1"/>
    </source>
</evidence>
<dbReference type="InterPro" id="IPR001254">
    <property type="entry name" value="Trypsin_dom"/>
</dbReference>
<dbReference type="Pfam" id="PF00089">
    <property type="entry name" value="Trypsin"/>
    <property type="match status" value="1"/>
</dbReference>
<dbReference type="GO" id="GO:0004252">
    <property type="term" value="F:serine-type endopeptidase activity"/>
    <property type="evidence" value="ECO:0007669"/>
    <property type="project" value="InterPro"/>
</dbReference>
<dbReference type="PANTHER" id="PTHR24260">
    <property type="match status" value="1"/>
</dbReference>
<dbReference type="RefSeq" id="WP_145069961.1">
    <property type="nucleotide sequence ID" value="NZ_CP036287.1"/>
</dbReference>
<dbReference type="SUPFAM" id="SSF50494">
    <property type="entry name" value="Trypsin-like serine proteases"/>
    <property type="match status" value="1"/>
</dbReference>
<reference evidence="2 3" key="1">
    <citation type="submission" date="2019-02" db="EMBL/GenBank/DDBJ databases">
        <title>Deep-cultivation of Planctomycetes and their phenomic and genomic characterization uncovers novel biology.</title>
        <authorList>
            <person name="Wiegand S."/>
            <person name="Jogler M."/>
            <person name="Boedeker C."/>
            <person name="Pinto D."/>
            <person name="Vollmers J."/>
            <person name="Rivas-Marin E."/>
            <person name="Kohn T."/>
            <person name="Peeters S.H."/>
            <person name="Heuer A."/>
            <person name="Rast P."/>
            <person name="Oberbeckmann S."/>
            <person name="Bunk B."/>
            <person name="Jeske O."/>
            <person name="Meyerdierks A."/>
            <person name="Storesund J.E."/>
            <person name="Kallscheuer N."/>
            <person name="Luecker S."/>
            <person name="Lage O.M."/>
            <person name="Pohl T."/>
            <person name="Merkel B.J."/>
            <person name="Hornburger P."/>
            <person name="Mueller R.-W."/>
            <person name="Bruemmer F."/>
            <person name="Labrenz M."/>
            <person name="Spormann A.M."/>
            <person name="Op den Camp H."/>
            <person name="Overmann J."/>
            <person name="Amann R."/>
            <person name="Jetten M.S.M."/>
            <person name="Mascher T."/>
            <person name="Medema M.H."/>
            <person name="Devos D.P."/>
            <person name="Kaster A.-K."/>
            <person name="Ovreas L."/>
            <person name="Rohde M."/>
            <person name="Galperin M.Y."/>
            <person name="Jogler C."/>
        </authorList>
    </citation>
    <scope>NUCLEOTIDE SEQUENCE [LARGE SCALE GENOMIC DNA]</scope>
    <source>
        <strain evidence="2 3">Pla133</strain>
    </source>
</reference>
<dbReference type="InterPro" id="IPR043504">
    <property type="entry name" value="Peptidase_S1_PA_chymotrypsin"/>
</dbReference>
<name>A0A518BS23_9BACT</name>
<sequence>MTLTTLLLLPHLWTAPAPWPVFFRHDRDPSAALELGRRFDATVRCGPGDSGTLVAERWVLTAAHVAHGLSPFTPLVTVGGVDYPVVRRVFHPDSVDEEHPARAIDLALLQLGRPVEDLRPAPLYRATDEVGQAVFVVGFGDFGAANGEIRPFDGQRRAVTNRVERIELGHLLIDFDAPGDGATELEGIGAPGDSGGSLYVETEAGPALAGVSFAGLDDPPNGYGGRDLYVRVSSVAKWVDATIAANLEAPLPRPDWIDVSHGFPSDGAGELLSEFFAAVDQGGAQAARFAEQRRSAGARRGAPNAEFVERLTQLRGELGPLRPDLLAPLEGGEYAVRVAAGEEWHAFYFLLSEGPRLEDFDFRPEPTPN</sequence>
<dbReference type="PANTHER" id="PTHR24260:SF136">
    <property type="entry name" value="GH08193P-RELATED"/>
    <property type="match status" value="1"/>
</dbReference>
<dbReference type="GO" id="GO:0006508">
    <property type="term" value="P:proteolysis"/>
    <property type="evidence" value="ECO:0007669"/>
    <property type="project" value="InterPro"/>
</dbReference>
<keyword evidence="3" id="KW-1185">Reference proteome</keyword>
<feature type="domain" description="Peptidase S1" evidence="1">
    <location>
        <begin position="18"/>
        <end position="244"/>
    </location>
</feature>
<dbReference type="PRINTS" id="PR00722">
    <property type="entry name" value="CHYMOTRYPSIN"/>
</dbReference>
<dbReference type="SMART" id="SM00020">
    <property type="entry name" value="Tryp_SPc"/>
    <property type="match status" value="1"/>
</dbReference>
<organism evidence="2 3">
    <name type="scientific">Engelhardtia mirabilis</name>
    <dbReference type="NCBI Taxonomy" id="2528011"/>
    <lineage>
        <taxon>Bacteria</taxon>
        <taxon>Pseudomonadati</taxon>
        <taxon>Planctomycetota</taxon>
        <taxon>Planctomycetia</taxon>
        <taxon>Planctomycetia incertae sedis</taxon>
        <taxon>Engelhardtia</taxon>
    </lineage>
</organism>
<dbReference type="KEGG" id="pbap:Pla133_48820"/>
<proteinExistence type="predicted"/>
<dbReference type="InterPro" id="IPR001314">
    <property type="entry name" value="Peptidase_S1A"/>
</dbReference>
<dbReference type="Gene3D" id="2.40.10.10">
    <property type="entry name" value="Trypsin-like serine proteases"/>
    <property type="match status" value="1"/>
</dbReference>
<dbReference type="InterPro" id="IPR009003">
    <property type="entry name" value="Peptidase_S1_PA"/>
</dbReference>
<dbReference type="AlphaFoldDB" id="A0A518BS23"/>
<protein>
    <submittedName>
        <fullName evidence="2">Trypsin</fullName>
    </submittedName>
</protein>
<dbReference type="PROSITE" id="PS50240">
    <property type="entry name" value="TRYPSIN_DOM"/>
    <property type="match status" value="1"/>
</dbReference>
<evidence type="ECO:0000313" key="3">
    <source>
        <dbReference type="Proteomes" id="UP000316921"/>
    </source>
</evidence>
<dbReference type="EMBL" id="CP036287">
    <property type="protein sequence ID" value="QDU69760.1"/>
    <property type="molecule type" value="Genomic_DNA"/>
</dbReference>
<gene>
    <name evidence="2" type="ORF">Pla133_48820</name>
</gene>
<dbReference type="Proteomes" id="UP000316921">
    <property type="component" value="Chromosome"/>
</dbReference>
<accession>A0A518BS23</accession>
<dbReference type="InterPro" id="IPR051333">
    <property type="entry name" value="CLIP_Serine_Protease"/>
</dbReference>